<evidence type="ECO:0000313" key="6">
    <source>
        <dbReference type="Proteomes" id="UP000321514"/>
    </source>
</evidence>
<dbReference type="AlphaFoldDB" id="A0A511T7J0"/>
<name>A0A511T7J0_MYXFU</name>
<reference evidence="3 6" key="2">
    <citation type="submission" date="2019-07" db="EMBL/GenBank/DDBJ databases">
        <title>Whole genome shotgun sequence of Myxococcus fulvus NBRC 100333.</title>
        <authorList>
            <person name="Hosoyama A."/>
            <person name="Uohara A."/>
            <person name="Ohji S."/>
            <person name="Ichikawa N."/>
        </authorList>
    </citation>
    <scope>NUCLEOTIDE SEQUENCE [LARGE SCALE GENOMIC DNA]</scope>
    <source>
        <strain evidence="3 6">NBRC 100333</strain>
    </source>
</reference>
<dbReference type="Proteomes" id="UP000321514">
    <property type="component" value="Unassembled WGS sequence"/>
</dbReference>
<protein>
    <submittedName>
        <fullName evidence="3">Uncharacterized protein</fullName>
    </submittedName>
</protein>
<comment type="caution">
    <text evidence="3">The sequence shown here is derived from an EMBL/GenBank/DDBJ whole genome shotgun (WGS) entry which is preliminary data.</text>
</comment>
<feature type="transmembrane region" description="Helical" evidence="2">
    <location>
        <begin position="56"/>
        <end position="77"/>
    </location>
</feature>
<feature type="transmembrane region" description="Helical" evidence="2">
    <location>
        <begin position="83"/>
        <end position="101"/>
    </location>
</feature>
<sequence length="258" mass="27674">MTDRSTLGAPSPLGLRLVHAAAFLAMAGGVLYVSVPEWRHVIGVLQHAFHVGPLPRWTLLGGSVVAVVAALRLVWALVRGQSAPLWASGAVLVAVVGAVAAGDGRPLREARAEETANLSILRVGRRLHLTMVQELQAHGEAPTELEDWSKALEVAGPVDDRVRTRELSAVPMRLEWLESDDARPATLVPGALWVHVTPDGVGFSVRMVGLREGEPAMLLDERGRELILRGLYNPDLPPMQQPSASPIESPHPSHTAGH</sequence>
<organism evidence="3 6">
    <name type="scientific">Myxococcus fulvus</name>
    <dbReference type="NCBI Taxonomy" id="33"/>
    <lineage>
        <taxon>Bacteria</taxon>
        <taxon>Pseudomonadati</taxon>
        <taxon>Myxococcota</taxon>
        <taxon>Myxococcia</taxon>
        <taxon>Myxococcales</taxon>
        <taxon>Cystobacterineae</taxon>
        <taxon>Myxococcaceae</taxon>
        <taxon>Myxococcus</taxon>
    </lineage>
</organism>
<proteinExistence type="predicted"/>
<evidence type="ECO:0000256" key="1">
    <source>
        <dbReference type="SAM" id="MobiDB-lite"/>
    </source>
</evidence>
<keyword evidence="5" id="KW-1185">Reference proteome</keyword>
<accession>A0A511T7J0</accession>
<dbReference type="EMBL" id="FOIB01000005">
    <property type="protein sequence ID" value="SEU17166.1"/>
    <property type="molecule type" value="Genomic_DNA"/>
</dbReference>
<evidence type="ECO:0000313" key="4">
    <source>
        <dbReference type="EMBL" id="SEU17166.1"/>
    </source>
</evidence>
<evidence type="ECO:0000313" key="5">
    <source>
        <dbReference type="Proteomes" id="UP000183760"/>
    </source>
</evidence>
<dbReference type="RefSeq" id="WP_074955506.1">
    <property type="nucleotide sequence ID" value="NZ_BJXR01000033.1"/>
</dbReference>
<gene>
    <name evidence="3" type="ORF">MFU01_43350</name>
    <name evidence="4" type="ORF">SAMN05443572_105554</name>
</gene>
<keyword evidence="2" id="KW-0472">Membrane</keyword>
<dbReference type="EMBL" id="BJXR01000033">
    <property type="protein sequence ID" value="GEN09298.1"/>
    <property type="molecule type" value="Genomic_DNA"/>
</dbReference>
<feature type="transmembrane region" description="Helical" evidence="2">
    <location>
        <begin position="17"/>
        <end position="35"/>
    </location>
</feature>
<dbReference type="Proteomes" id="UP000183760">
    <property type="component" value="Unassembled WGS sequence"/>
</dbReference>
<feature type="region of interest" description="Disordered" evidence="1">
    <location>
        <begin position="232"/>
        <end position="258"/>
    </location>
</feature>
<evidence type="ECO:0000313" key="3">
    <source>
        <dbReference type="EMBL" id="GEN09298.1"/>
    </source>
</evidence>
<dbReference type="STRING" id="1334629.MFUL124B02_28045"/>
<dbReference type="OrthoDB" id="5381598at2"/>
<keyword evidence="2" id="KW-1133">Transmembrane helix</keyword>
<reference evidence="4 5" key="1">
    <citation type="submission" date="2016-10" db="EMBL/GenBank/DDBJ databases">
        <authorList>
            <person name="Varghese N."/>
            <person name="Submissions S."/>
        </authorList>
    </citation>
    <scope>NUCLEOTIDE SEQUENCE [LARGE SCALE GENOMIC DNA]</scope>
    <source>
        <strain evidence="4 5">DSM 16525</strain>
    </source>
</reference>
<evidence type="ECO:0000256" key="2">
    <source>
        <dbReference type="SAM" id="Phobius"/>
    </source>
</evidence>
<keyword evidence="2" id="KW-0812">Transmembrane</keyword>